<evidence type="ECO:0000256" key="1">
    <source>
        <dbReference type="ARBA" id="ARBA00009437"/>
    </source>
</evidence>
<sequence length="295" mass="31788">MDQLKPDIWRDLAVLLAVGEAKSSFGASRLLGISNDAVEMRVDQLETRIGAALVNRSTPRWVLTDAGKGLVEKTRSIVNLVERGTVGERADKNTPVPLVLSCPDLFFEFLLLPLWYRIETKLPDIPIKLETLQGVTAKPDSTCDLALCLGRAGQADAVGAKIGDVRFALYAHRSLLGSNTRANTPSHFTVEAAELNVPDLVWPGGKTTRRVVCNDLLSVVTAVKSGRGIGILPRFIGDNDPVLVPLEGADVAPLTLSILSMRGNAAKPEVQTLRTLLAREIAQVLDDRTIGAQQG</sequence>
<feature type="domain" description="HTH lysR-type" evidence="5">
    <location>
        <begin position="7"/>
        <end position="64"/>
    </location>
</feature>
<evidence type="ECO:0000313" key="6">
    <source>
        <dbReference type="EMBL" id="SCZ52801.1"/>
    </source>
</evidence>
<evidence type="ECO:0000256" key="3">
    <source>
        <dbReference type="ARBA" id="ARBA00023125"/>
    </source>
</evidence>
<dbReference type="InterPro" id="IPR036388">
    <property type="entry name" value="WH-like_DNA-bd_sf"/>
</dbReference>
<reference evidence="6 7" key="1">
    <citation type="submission" date="2016-10" db="EMBL/GenBank/DDBJ databases">
        <authorList>
            <person name="de Groot N.N."/>
        </authorList>
    </citation>
    <scope>NUCLEOTIDE SEQUENCE [LARGE SCALE GENOMIC DNA]</scope>
    <source>
        <strain evidence="6 7">U95</strain>
    </source>
</reference>
<dbReference type="EMBL" id="FMWG01000002">
    <property type="protein sequence ID" value="SCZ52801.1"/>
    <property type="molecule type" value="Genomic_DNA"/>
</dbReference>
<dbReference type="SUPFAM" id="SSF46785">
    <property type="entry name" value="Winged helix' DNA-binding domain"/>
    <property type="match status" value="1"/>
</dbReference>
<dbReference type="PROSITE" id="PS50931">
    <property type="entry name" value="HTH_LYSR"/>
    <property type="match status" value="1"/>
</dbReference>
<dbReference type="SUPFAM" id="SSF53850">
    <property type="entry name" value="Periplasmic binding protein-like II"/>
    <property type="match status" value="1"/>
</dbReference>
<dbReference type="PANTHER" id="PTHR30537:SF3">
    <property type="entry name" value="TRANSCRIPTIONAL REGULATORY PROTEIN"/>
    <property type="match status" value="1"/>
</dbReference>
<dbReference type="GO" id="GO:0003700">
    <property type="term" value="F:DNA-binding transcription factor activity"/>
    <property type="evidence" value="ECO:0007669"/>
    <property type="project" value="InterPro"/>
</dbReference>
<dbReference type="InterPro" id="IPR005119">
    <property type="entry name" value="LysR_subst-bd"/>
</dbReference>
<proteinExistence type="inferred from homology"/>
<dbReference type="GO" id="GO:0006351">
    <property type="term" value="P:DNA-templated transcription"/>
    <property type="evidence" value="ECO:0007669"/>
    <property type="project" value="TreeGrafter"/>
</dbReference>
<dbReference type="AlphaFoldDB" id="A0A1G5PUB7"/>
<dbReference type="RefSeq" id="WP_090215858.1">
    <property type="nucleotide sequence ID" value="NZ_FMWG01000002.1"/>
</dbReference>
<keyword evidence="2" id="KW-0805">Transcription regulation</keyword>
<comment type="similarity">
    <text evidence="1">Belongs to the LysR transcriptional regulatory family.</text>
</comment>
<dbReference type="PANTHER" id="PTHR30537">
    <property type="entry name" value="HTH-TYPE TRANSCRIPTIONAL REGULATOR"/>
    <property type="match status" value="1"/>
</dbReference>
<evidence type="ECO:0000259" key="5">
    <source>
        <dbReference type="PROSITE" id="PS50931"/>
    </source>
</evidence>
<dbReference type="GO" id="GO:0043565">
    <property type="term" value="F:sequence-specific DNA binding"/>
    <property type="evidence" value="ECO:0007669"/>
    <property type="project" value="TreeGrafter"/>
</dbReference>
<evidence type="ECO:0000313" key="7">
    <source>
        <dbReference type="Proteomes" id="UP000198767"/>
    </source>
</evidence>
<gene>
    <name evidence="6" type="ORF">SAMN04488118_10245</name>
</gene>
<evidence type="ECO:0000256" key="2">
    <source>
        <dbReference type="ARBA" id="ARBA00023015"/>
    </source>
</evidence>
<dbReference type="Pfam" id="PF00126">
    <property type="entry name" value="HTH_1"/>
    <property type="match status" value="1"/>
</dbReference>
<keyword evidence="4" id="KW-0804">Transcription</keyword>
<dbReference type="Pfam" id="PF03466">
    <property type="entry name" value="LysR_substrate"/>
    <property type="match status" value="1"/>
</dbReference>
<name>A0A1G5PUB7_9RHOB</name>
<keyword evidence="7" id="KW-1185">Reference proteome</keyword>
<dbReference type="OrthoDB" id="9798121at2"/>
<protein>
    <submittedName>
        <fullName evidence="6">DNA-binding transcriptional regulator, LysR family</fullName>
    </submittedName>
</protein>
<dbReference type="Gene3D" id="3.40.190.290">
    <property type="match status" value="1"/>
</dbReference>
<evidence type="ECO:0000256" key="4">
    <source>
        <dbReference type="ARBA" id="ARBA00023163"/>
    </source>
</evidence>
<dbReference type="Proteomes" id="UP000198767">
    <property type="component" value="Unassembled WGS sequence"/>
</dbReference>
<dbReference type="InterPro" id="IPR058163">
    <property type="entry name" value="LysR-type_TF_proteobact-type"/>
</dbReference>
<keyword evidence="3 6" id="KW-0238">DNA-binding</keyword>
<dbReference type="InterPro" id="IPR036390">
    <property type="entry name" value="WH_DNA-bd_sf"/>
</dbReference>
<organism evidence="6 7">
    <name type="scientific">Epibacterium ulvae</name>
    <dbReference type="NCBI Taxonomy" id="1156985"/>
    <lineage>
        <taxon>Bacteria</taxon>
        <taxon>Pseudomonadati</taxon>
        <taxon>Pseudomonadota</taxon>
        <taxon>Alphaproteobacteria</taxon>
        <taxon>Rhodobacterales</taxon>
        <taxon>Roseobacteraceae</taxon>
        <taxon>Epibacterium</taxon>
    </lineage>
</organism>
<accession>A0A1G5PUB7</accession>
<dbReference type="Gene3D" id="1.10.10.10">
    <property type="entry name" value="Winged helix-like DNA-binding domain superfamily/Winged helix DNA-binding domain"/>
    <property type="match status" value="1"/>
</dbReference>
<dbReference type="STRING" id="1156985.SAMN04488118_10245"/>
<dbReference type="InterPro" id="IPR000847">
    <property type="entry name" value="LysR_HTH_N"/>
</dbReference>